<sequence>MARFRAYSSASSEDESDDDRRKTRDASSAAGDGSSSELDEQDLVPSSPTRIKKVARRDDDSDDASESDSNGEEEDDGSEDTESSDSEQSEPSRQPLATKEVAGSAVPWAQRVRIDAQKMHVMQASLFRVPEETKALKALNQPAGKAQLKFPGLQRKHSRESEGDSMRVDSRKRASFAHDVNPQPHRPSRKYARVDTLSSVVADNESANVDAGLSRGRSFRVGWGPSGTLVHLGQLCSPSTISKVSANSSILTFARIPSVSNSHNDQSDLLNKLLQHHLSNTTIEMDEDGVPMAYPSRSLRFSSFATLFSLADTSPEACLYRLGQALFDEVDLRFPHGTPPDIRQRATALQRKAALSTWLQNAVSTTMEAELITATSPLSRIFALLTGNQVEKACETAAEGGYPRLASLIAQAGADLQFREDLQAQLDIWRDQSIDCHIDKDLRKIYALLAGLIDEIVVGSKGSGIERCDDVDVLAGLDWKRVFGLCLWAHRPVDGQVADAYKFYNEIVENSQEAHRNVAPPHPLHLAGSSSSSSLSNPPDALFSLIKLYADPTCSLSQILHPSSFGPSSLDYSMCWHLYILLSRCMRIRDFGDRGDPGLSRDEAADDTDLSDVEGHSPSADVLASTYALQLERMGLVQEAAFILLHLEGSAGRRKAIKDLLARSAQYLDEWNSRGLLGSLKLPLEWLNEAKATLAISQGDYFLACELHFSAGRYTDAFNIAVSHLAPDAVLSRDFNMLQSLFTRFEGKPVEGWFTRGKVFLDYVKCMTRLPDLLKSVQSGMAVPDASEASELEEYTRLIPRSVGLIPDILRDRSDRRHEAAAAEMAKGLLLALDQIKPLALTNLSNFSPLDETAKLHHIRSRALAKFMKDVDLMAVA</sequence>
<organism evidence="3 4">
    <name type="scientific">Pterulicium gracile</name>
    <dbReference type="NCBI Taxonomy" id="1884261"/>
    <lineage>
        <taxon>Eukaryota</taxon>
        <taxon>Fungi</taxon>
        <taxon>Dikarya</taxon>
        <taxon>Basidiomycota</taxon>
        <taxon>Agaricomycotina</taxon>
        <taxon>Agaricomycetes</taxon>
        <taxon>Agaricomycetidae</taxon>
        <taxon>Agaricales</taxon>
        <taxon>Pleurotineae</taxon>
        <taxon>Pterulaceae</taxon>
        <taxon>Pterulicium</taxon>
    </lineage>
</organism>
<feature type="domain" description="Nuclear pore complex protein NUP96 C-terminal" evidence="2">
    <location>
        <begin position="380"/>
        <end position="693"/>
    </location>
</feature>
<feature type="region of interest" description="Disordered" evidence="1">
    <location>
        <begin position="150"/>
        <end position="171"/>
    </location>
</feature>
<reference evidence="3 4" key="1">
    <citation type="journal article" date="2019" name="Nat. Ecol. Evol.">
        <title>Megaphylogeny resolves global patterns of mushroom evolution.</title>
        <authorList>
            <person name="Varga T."/>
            <person name="Krizsan K."/>
            <person name="Foldi C."/>
            <person name="Dima B."/>
            <person name="Sanchez-Garcia M."/>
            <person name="Sanchez-Ramirez S."/>
            <person name="Szollosi G.J."/>
            <person name="Szarkandi J.G."/>
            <person name="Papp V."/>
            <person name="Albert L."/>
            <person name="Andreopoulos W."/>
            <person name="Angelini C."/>
            <person name="Antonin V."/>
            <person name="Barry K.W."/>
            <person name="Bougher N.L."/>
            <person name="Buchanan P."/>
            <person name="Buyck B."/>
            <person name="Bense V."/>
            <person name="Catcheside P."/>
            <person name="Chovatia M."/>
            <person name="Cooper J."/>
            <person name="Damon W."/>
            <person name="Desjardin D."/>
            <person name="Finy P."/>
            <person name="Geml J."/>
            <person name="Haridas S."/>
            <person name="Hughes K."/>
            <person name="Justo A."/>
            <person name="Karasinski D."/>
            <person name="Kautmanova I."/>
            <person name="Kiss B."/>
            <person name="Kocsube S."/>
            <person name="Kotiranta H."/>
            <person name="LaButti K.M."/>
            <person name="Lechner B.E."/>
            <person name="Liimatainen K."/>
            <person name="Lipzen A."/>
            <person name="Lukacs Z."/>
            <person name="Mihaltcheva S."/>
            <person name="Morgado L.N."/>
            <person name="Niskanen T."/>
            <person name="Noordeloos M.E."/>
            <person name="Ohm R.A."/>
            <person name="Ortiz-Santana B."/>
            <person name="Ovrebo C."/>
            <person name="Racz N."/>
            <person name="Riley R."/>
            <person name="Savchenko A."/>
            <person name="Shiryaev A."/>
            <person name="Soop K."/>
            <person name="Spirin V."/>
            <person name="Szebenyi C."/>
            <person name="Tomsovsky M."/>
            <person name="Tulloss R.E."/>
            <person name="Uehling J."/>
            <person name="Grigoriev I.V."/>
            <person name="Vagvolgyi C."/>
            <person name="Papp T."/>
            <person name="Martin F.M."/>
            <person name="Miettinen O."/>
            <person name="Hibbett D.S."/>
            <person name="Nagy L.G."/>
        </authorList>
    </citation>
    <scope>NUCLEOTIDE SEQUENCE [LARGE SCALE GENOMIC DNA]</scope>
    <source>
        <strain evidence="3 4">CBS 309.79</strain>
    </source>
</reference>
<dbReference type="Gene3D" id="1.25.40.690">
    <property type="match status" value="1"/>
</dbReference>
<feature type="region of interest" description="Disordered" evidence="1">
    <location>
        <begin position="597"/>
        <end position="617"/>
    </location>
</feature>
<accession>A0A5C3QT25</accession>
<protein>
    <submittedName>
        <fullName evidence="3">Nuclear protein 96-domain-containing protein</fullName>
    </submittedName>
</protein>
<evidence type="ECO:0000313" key="4">
    <source>
        <dbReference type="Proteomes" id="UP000305067"/>
    </source>
</evidence>
<evidence type="ECO:0000259" key="2">
    <source>
        <dbReference type="Pfam" id="PF12110"/>
    </source>
</evidence>
<dbReference type="InterPro" id="IPR021967">
    <property type="entry name" value="Nup98_C"/>
</dbReference>
<proteinExistence type="predicted"/>
<keyword evidence="4" id="KW-1185">Reference proteome</keyword>
<dbReference type="OrthoDB" id="3797628at2759"/>
<feature type="compositionally biased region" description="Low complexity" evidence="1">
    <location>
        <begin position="26"/>
        <end position="36"/>
    </location>
</feature>
<dbReference type="STRING" id="1884261.A0A5C3QT25"/>
<feature type="region of interest" description="Disordered" evidence="1">
    <location>
        <begin position="1"/>
        <end position="104"/>
    </location>
</feature>
<name>A0A5C3QT25_9AGAR</name>
<evidence type="ECO:0000313" key="3">
    <source>
        <dbReference type="EMBL" id="TFL04498.1"/>
    </source>
</evidence>
<dbReference type="Pfam" id="PF12110">
    <property type="entry name" value="Nup96"/>
    <property type="match status" value="1"/>
</dbReference>
<evidence type="ECO:0000256" key="1">
    <source>
        <dbReference type="SAM" id="MobiDB-lite"/>
    </source>
</evidence>
<gene>
    <name evidence="3" type="ORF">BDV98DRAFT_524612</name>
</gene>
<feature type="compositionally biased region" description="Basic and acidic residues" evidence="1">
    <location>
        <begin position="159"/>
        <end position="171"/>
    </location>
</feature>
<dbReference type="Proteomes" id="UP000305067">
    <property type="component" value="Unassembled WGS sequence"/>
</dbReference>
<dbReference type="EMBL" id="ML178818">
    <property type="protein sequence ID" value="TFL04498.1"/>
    <property type="molecule type" value="Genomic_DNA"/>
</dbReference>
<feature type="compositionally biased region" description="Acidic residues" evidence="1">
    <location>
        <begin position="60"/>
        <end position="88"/>
    </location>
</feature>
<dbReference type="AlphaFoldDB" id="A0A5C3QT25"/>